<proteinExistence type="predicted"/>
<feature type="compositionally biased region" description="Basic and acidic residues" evidence="1">
    <location>
        <begin position="31"/>
        <end position="53"/>
    </location>
</feature>
<name>A0ABT9N3N0_9ACTN</name>
<comment type="caution">
    <text evidence="2">The sequence shown here is derived from an EMBL/GenBank/DDBJ whole genome shotgun (WGS) entry which is preliminary data.</text>
</comment>
<sequence length="53" mass="5682">MARKNLIDSINPNEYARAIAEATRAGGGSDAEARANARAGRRDIKAVQRKDGK</sequence>
<dbReference type="Proteomes" id="UP001240984">
    <property type="component" value="Unassembled WGS sequence"/>
</dbReference>
<feature type="region of interest" description="Disordered" evidence="1">
    <location>
        <begin position="24"/>
        <end position="53"/>
    </location>
</feature>
<organism evidence="2 3">
    <name type="scientific">Catenuloplanes nepalensis</name>
    <dbReference type="NCBI Taxonomy" id="587533"/>
    <lineage>
        <taxon>Bacteria</taxon>
        <taxon>Bacillati</taxon>
        <taxon>Actinomycetota</taxon>
        <taxon>Actinomycetes</taxon>
        <taxon>Micromonosporales</taxon>
        <taxon>Micromonosporaceae</taxon>
        <taxon>Catenuloplanes</taxon>
    </lineage>
</organism>
<dbReference type="EMBL" id="JAUSRA010000001">
    <property type="protein sequence ID" value="MDP9798304.1"/>
    <property type="molecule type" value="Genomic_DNA"/>
</dbReference>
<evidence type="ECO:0000313" key="3">
    <source>
        <dbReference type="Proteomes" id="UP001240984"/>
    </source>
</evidence>
<gene>
    <name evidence="2" type="ORF">J2S43_006816</name>
</gene>
<keyword evidence="3" id="KW-1185">Reference proteome</keyword>
<evidence type="ECO:0000313" key="2">
    <source>
        <dbReference type="EMBL" id="MDP9798304.1"/>
    </source>
</evidence>
<accession>A0ABT9N3N0</accession>
<dbReference type="RefSeq" id="WP_306836100.1">
    <property type="nucleotide sequence ID" value="NZ_JAUSRA010000001.1"/>
</dbReference>
<evidence type="ECO:0000256" key="1">
    <source>
        <dbReference type="SAM" id="MobiDB-lite"/>
    </source>
</evidence>
<protein>
    <recommendedName>
        <fullName evidence="4">Histone H1</fullName>
    </recommendedName>
</protein>
<reference evidence="2 3" key="1">
    <citation type="submission" date="2023-07" db="EMBL/GenBank/DDBJ databases">
        <title>Sequencing the genomes of 1000 actinobacteria strains.</title>
        <authorList>
            <person name="Klenk H.-P."/>
        </authorList>
    </citation>
    <scope>NUCLEOTIDE SEQUENCE [LARGE SCALE GENOMIC DNA]</scope>
    <source>
        <strain evidence="2 3">DSM 44710</strain>
    </source>
</reference>
<evidence type="ECO:0008006" key="4">
    <source>
        <dbReference type="Google" id="ProtNLM"/>
    </source>
</evidence>